<dbReference type="PROSITE" id="PS51482">
    <property type="entry name" value="DEGV"/>
    <property type="match status" value="1"/>
</dbReference>
<dbReference type="InterPro" id="IPR050270">
    <property type="entry name" value="DegV_domain_contain"/>
</dbReference>
<evidence type="ECO:0000256" key="1">
    <source>
        <dbReference type="ARBA" id="ARBA00023121"/>
    </source>
</evidence>
<keyword evidence="1" id="KW-0446">Lipid-binding</keyword>
<accession>A0ABR8XQP7</accession>
<dbReference type="Gene3D" id="3.40.50.10170">
    <property type="match status" value="1"/>
</dbReference>
<gene>
    <name evidence="2" type="ORF">H9632_14465</name>
</gene>
<name>A0ABR8XQP7_9BACL</name>
<dbReference type="RefSeq" id="WP_191704771.1">
    <property type="nucleotide sequence ID" value="NZ_JACSPW010000014.1"/>
</dbReference>
<dbReference type="InterPro" id="IPR003797">
    <property type="entry name" value="DegV"/>
</dbReference>
<dbReference type="SUPFAM" id="SSF82549">
    <property type="entry name" value="DAK1/DegV-like"/>
    <property type="match status" value="1"/>
</dbReference>
<dbReference type="PANTHER" id="PTHR33434:SF2">
    <property type="entry name" value="FATTY ACID-BINDING PROTEIN TM_1468"/>
    <property type="match status" value="1"/>
</dbReference>
<dbReference type="Gene3D" id="3.30.1180.10">
    <property type="match status" value="1"/>
</dbReference>
<dbReference type="InterPro" id="IPR043168">
    <property type="entry name" value="DegV_C"/>
</dbReference>
<evidence type="ECO:0000313" key="3">
    <source>
        <dbReference type="Proteomes" id="UP000600565"/>
    </source>
</evidence>
<keyword evidence="3" id="KW-1185">Reference proteome</keyword>
<proteinExistence type="predicted"/>
<sequence length="283" mass="31430">MKRIILSTESGADLPKDLVEKHQIQVVPMHVIMEGKDYLDGQLSVEEVFDYHSRTKKIPSTAATNVHEYEDLFTKIRTEFPDSIIIHIGYTSKASASFQSALIAAENFENLFLIDTLNVTGGLAAIVMYAATLLEEEPSIEPVRLIEKVESIVPKARLAFLPGSLDFLKAGGRVSNLAYIGGALLKIKPCIELKEGKLVSTRKYRGKMSIVAEKLLRDYLDEYDIDRKQLYLIYSVGLDESIKRQMEEIAKETGFENVTWMQAGAMISTHAGPGGFGIAGLEK</sequence>
<protein>
    <submittedName>
        <fullName evidence="2">DegV family protein</fullName>
    </submittedName>
</protein>
<reference evidence="2 3" key="1">
    <citation type="submission" date="2020-08" db="EMBL/GenBank/DDBJ databases">
        <title>A Genomic Blueprint of the Chicken Gut Microbiome.</title>
        <authorList>
            <person name="Gilroy R."/>
            <person name="Ravi A."/>
            <person name="Getino M."/>
            <person name="Pursley I."/>
            <person name="Horton D.L."/>
            <person name="Alikhan N.-F."/>
            <person name="Baker D."/>
            <person name="Gharbi K."/>
            <person name="Hall N."/>
            <person name="Watson M."/>
            <person name="Adriaenssens E.M."/>
            <person name="Foster-Nyarko E."/>
            <person name="Jarju S."/>
            <person name="Secka A."/>
            <person name="Antonio M."/>
            <person name="Oren A."/>
            <person name="Chaudhuri R."/>
            <person name="La Ragione R.M."/>
            <person name="Hildebrand F."/>
            <person name="Pallen M.J."/>
        </authorList>
    </citation>
    <scope>NUCLEOTIDE SEQUENCE [LARGE SCALE GENOMIC DNA]</scope>
    <source>
        <strain evidence="2 3">Sa1YVA6</strain>
    </source>
</reference>
<dbReference type="PANTHER" id="PTHR33434">
    <property type="entry name" value="DEGV DOMAIN-CONTAINING PROTEIN DR_1986-RELATED"/>
    <property type="match status" value="1"/>
</dbReference>
<dbReference type="Proteomes" id="UP000600565">
    <property type="component" value="Unassembled WGS sequence"/>
</dbReference>
<dbReference type="Pfam" id="PF02645">
    <property type="entry name" value="DegV"/>
    <property type="match status" value="1"/>
</dbReference>
<comment type="caution">
    <text evidence="2">The sequence shown here is derived from an EMBL/GenBank/DDBJ whole genome shotgun (WGS) entry which is preliminary data.</text>
</comment>
<dbReference type="NCBIfam" id="TIGR00762">
    <property type="entry name" value="DegV"/>
    <property type="match status" value="1"/>
</dbReference>
<dbReference type="EMBL" id="JACSPW010000014">
    <property type="protein sequence ID" value="MBD8034272.1"/>
    <property type="molecule type" value="Genomic_DNA"/>
</dbReference>
<organism evidence="2 3">
    <name type="scientific">Solibacillus merdavium</name>
    <dbReference type="NCBI Taxonomy" id="2762218"/>
    <lineage>
        <taxon>Bacteria</taxon>
        <taxon>Bacillati</taxon>
        <taxon>Bacillota</taxon>
        <taxon>Bacilli</taxon>
        <taxon>Bacillales</taxon>
        <taxon>Caryophanaceae</taxon>
        <taxon>Solibacillus</taxon>
    </lineage>
</organism>
<evidence type="ECO:0000313" key="2">
    <source>
        <dbReference type="EMBL" id="MBD8034272.1"/>
    </source>
</evidence>